<dbReference type="AlphaFoldDB" id="A0A7G2EWU2"/>
<sequence length="118" mass="12878">MDLDSQPKPEPQLMSLVKQMIALRSNVPGPDSEIISLVTQIVSHMSNSTDPKPEQEPDLVIVSLIQQMLSYYDALQPTHSELTPLLGQIFDIVPLPLISLSPQLVIGCAQLVSSMSAE</sequence>
<proteinExistence type="predicted"/>
<protein>
    <submittedName>
        <fullName evidence="1">(thale cress) hypothetical protein</fullName>
    </submittedName>
</protein>
<dbReference type="Proteomes" id="UP000516314">
    <property type="component" value="Chromosome 4"/>
</dbReference>
<reference evidence="1 2" key="1">
    <citation type="submission" date="2020-09" db="EMBL/GenBank/DDBJ databases">
        <authorList>
            <person name="Ashkenazy H."/>
        </authorList>
    </citation>
    <scope>NUCLEOTIDE SEQUENCE [LARGE SCALE GENOMIC DNA]</scope>
    <source>
        <strain evidence="2">cv. Cdm-0</strain>
    </source>
</reference>
<dbReference type="EMBL" id="LR881469">
    <property type="protein sequence ID" value="CAD5327751.1"/>
    <property type="molecule type" value="Genomic_DNA"/>
</dbReference>
<accession>A0A7G2EWU2</accession>
<evidence type="ECO:0000313" key="2">
    <source>
        <dbReference type="Proteomes" id="UP000516314"/>
    </source>
</evidence>
<evidence type="ECO:0000313" key="1">
    <source>
        <dbReference type="EMBL" id="CAD5327751.1"/>
    </source>
</evidence>
<gene>
    <name evidence="1" type="ORF">AT9943_LOCUS15440</name>
</gene>
<name>A0A7G2EWU2_ARATH</name>
<organism evidence="1 2">
    <name type="scientific">Arabidopsis thaliana</name>
    <name type="common">Mouse-ear cress</name>
    <dbReference type="NCBI Taxonomy" id="3702"/>
    <lineage>
        <taxon>Eukaryota</taxon>
        <taxon>Viridiplantae</taxon>
        <taxon>Streptophyta</taxon>
        <taxon>Embryophyta</taxon>
        <taxon>Tracheophyta</taxon>
        <taxon>Spermatophyta</taxon>
        <taxon>Magnoliopsida</taxon>
        <taxon>eudicotyledons</taxon>
        <taxon>Gunneridae</taxon>
        <taxon>Pentapetalae</taxon>
        <taxon>rosids</taxon>
        <taxon>malvids</taxon>
        <taxon>Brassicales</taxon>
        <taxon>Brassicaceae</taxon>
        <taxon>Camelineae</taxon>
        <taxon>Arabidopsis</taxon>
    </lineage>
</organism>